<comment type="caution">
    <text evidence="2">The sequence shown here is derived from an EMBL/GenBank/DDBJ whole genome shotgun (WGS) entry which is preliminary data.</text>
</comment>
<keyword evidence="1" id="KW-0472">Membrane</keyword>
<keyword evidence="1" id="KW-0812">Transmembrane</keyword>
<name>A0A149RSZ9_GLUOY</name>
<evidence type="ECO:0000256" key="1">
    <source>
        <dbReference type="SAM" id="Phobius"/>
    </source>
</evidence>
<organism evidence="2 3">
    <name type="scientific">Gluconobacter oxydans</name>
    <name type="common">Gluconobacter suboxydans</name>
    <dbReference type="NCBI Taxonomy" id="442"/>
    <lineage>
        <taxon>Bacteria</taxon>
        <taxon>Pseudomonadati</taxon>
        <taxon>Pseudomonadota</taxon>
        <taxon>Alphaproteobacteria</taxon>
        <taxon>Acetobacterales</taxon>
        <taxon>Acetobacteraceae</taxon>
        <taxon>Gluconobacter</taxon>
    </lineage>
</organism>
<sequence length="74" mass="8280">MEADLERYLEAGVGRVQDEPACCFSKCGFGKKISGAARETEALVSDLMVDQPLLWLLVSFFLGLLLGKRLFRRN</sequence>
<evidence type="ECO:0000313" key="2">
    <source>
        <dbReference type="EMBL" id="KXV17510.1"/>
    </source>
</evidence>
<dbReference type="Proteomes" id="UP000075655">
    <property type="component" value="Unassembled WGS sequence"/>
</dbReference>
<dbReference type="RefSeq" id="WP_062502139.1">
    <property type="nucleotide sequence ID" value="NZ_LHZG01000178.1"/>
</dbReference>
<feature type="transmembrane region" description="Helical" evidence="1">
    <location>
        <begin position="53"/>
        <end position="71"/>
    </location>
</feature>
<proteinExistence type="predicted"/>
<protein>
    <submittedName>
        <fullName evidence="2">Uncharacterized protein</fullName>
    </submittedName>
</protein>
<dbReference type="EMBL" id="LHZG01000178">
    <property type="protein sequence ID" value="KXV17510.1"/>
    <property type="molecule type" value="Genomic_DNA"/>
</dbReference>
<reference evidence="2 3" key="1">
    <citation type="submission" date="2015-06" db="EMBL/GenBank/DDBJ databases">
        <title>Improved classification and identification of acetic acid bacteria using matrix-assisted laser desorption/ionization time-of-flight mass spectrometry; Gluconobacter nephelii and Gluconobacter uchimurae are later heterotypic synonyms of Gluconobacter japonicus and Gluconobacter oxydans, respectively.</title>
        <authorList>
            <person name="Li L."/>
            <person name="Cleenwerck I."/>
            <person name="De Vuyst L."/>
            <person name="Vandamme P."/>
        </authorList>
    </citation>
    <scope>NUCLEOTIDE SEQUENCE [LARGE SCALE GENOMIC DNA]</scope>
    <source>
        <strain evidence="2 3">LMG 1676</strain>
    </source>
</reference>
<gene>
    <name evidence="2" type="ORF">AD934_11690</name>
</gene>
<keyword evidence="1" id="KW-1133">Transmembrane helix</keyword>
<accession>A0A149RSZ9</accession>
<dbReference type="AlphaFoldDB" id="A0A149RSZ9"/>
<dbReference type="PATRIC" id="fig|442.8.peg.932"/>
<evidence type="ECO:0000313" key="3">
    <source>
        <dbReference type="Proteomes" id="UP000075655"/>
    </source>
</evidence>